<dbReference type="Proteomes" id="UP000284706">
    <property type="component" value="Unassembled WGS sequence"/>
</dbReference>
<feature type="compositionally biased region" description="Acidic residues" evidence="1">
    <location>
        <begin position="156"/>
        <end position="166"/>
    </location>
</feature>
<dbReference type="AlphaFoldDB" id="A0A409YA97"/>
<gene>
    <name evidence="3" type="ORF">CVT26_009255</name>
</gene>
<organism evidence="3 4">
    <name type="scientific">Gymnopilus dilepis</name>
    <dbReference type="NCBI Taxonomy" id="231916"/>
    <lineage>
        <taxon>Eukaryota</taxon>
        <taxon>Fungi</taxon>
        <taxon>Dikarya</taxon>
        <taxon>Basidiomycota</taxon>
        <taxon>Agaricomycotina</taxon>
        <taxon>Agaricomycetes</taxon>
        <taxon>Agaricomycetidae</taxon>
        <taxon>Agaricales</taxon>
        <taxon>Agaricineae</taxon>
        <taxon>Hymenogastraceae</taxon>
        <taxon>Gymnopilus</taxon>
    </lineage>
</organism>
<dbReference type="STRING" id="231916.A0A409YA97"/>
<feature type="region of interest" description="Disordered" evidence="1">
    <location>
        <begin position="454"/>
        <end position="508"/>
    </location>
</feature>
<dbReference type="InParanoid" id="A0A409YA97"/>
<dbReference type="OrthoDB" id="3257342at2759"/>
<feature type="region of interest" description="Disordered" evidence="1">
    <location>
        <begin position="69"/>
        <end position="210"/>
    </location>
</feature>
<sequence length="508" mass="57073">MADKRKRNESGSDSEVEVEERRTSERLHKRSASKKKKKGITQGKNNTDEEELRRLQEMKKQVAQFEAKLATRRSQAAAEDIDDDESESEEELEGVNLTSGSIQFLPSIRVSGDASNASKPAPKFTRVGSAAPKVPPRIKVNLLKTREPSNNREPTPEEITDQDPPTDDTSPSNAPPGPPPQFRASPITTQTHTKSTRAASSSGTPAVSNLAQPLANPAEDELAKVPLIRSGVVHNPKDPKASDFEDTAKALILRACFEYECRISTRDAFPSTAERRKWAAKCWKNACADLEELYSISDTIKLLMYQRGSRIRGRGIDKIKQRVEVIFVYSPYLHAVIHVLGQDYEARTGYAQGRLVFESLQTIWFEKKSSHGVVFGKKFFNPISLRTIALIFAIADFILERWSTGTYVAANMYETEVRERYYQFESHLQQWHDVKPEVVDKMLTTLYNRAYRDAGATEESSTNSTPDNNELARMREELEGRTGETESEEEGGSDESEDEENTEGELMA</sequence>
<dbReference type="InterPro" id="IPR045341">
    <property type="entry name" value="DUF6532"/>
</dbReference>
<feature type="compositionally biased region" description="Acidic residues" evidence="1">
    <location>
        <begin position="79"/>
        <end position="93"/>
    </location>
</feature>
<evidence type="ECO:0000259" key="2">
    <source>
        <dbReference type="Pfam" id="PF20149"/>
    </source>
</evidence>
<name>A0A409YA97_9AGAR</name>
<dbReference type="EMBL" id="NHYE01001039">
    <property type="protein sequence ID" value="PPQ99923.1"/>
    <property type="molecule type" value="Genomic_DNA"/>
</dbReference>
<accession>A0A409YA97</accession>
<feature type="domain" description="DUF6532" evidence="2">
    <location>
        <begin position="255"/>
        <end position="431"/>
    </location>
</feature>
<feature type="compositionally biased region" description="Acidic residues" evidence="1">
    <location>
        <begin position="485"/>
        <end position="508"/>
    </location>
</feature>
<feature type="compositionally biased region" description="Basic and acidic residues" evidence="1">
    <location>
        <begin position="470"/>
        <end position="484"/>
    </location>
</feature>
<feature type="compositionally biased region" description="Polar residues" evidence="1">
    <location>
        <begin position="186"/>
        <end position="210"/>
    </location>
</feature>
<protein>
    <recommendedName>
        <fullName evidence="2">DUF6532 domain-containing protein</fullName>
    </recommendedName>
</protein>
<dbReference type="Pfam" id="PF20149">
    <property type="entry name" value="DUF6532"/>
    <property type="match status" value="1"/>
</dbReference>
<evidence type="ECO:0000313" key="4">
    <source>
        <dbReference type="Proteomes" id="UP000284706"/>
    </source>
</evidence>
<feature type="compositionally biased region" description="Basic and acidic residues" evidence="1">
    <location>
        <begin position="1"/>
        <end position="10"/>
    </location>
</feature>
<feature type="compositionally biased region" description="Basic residues" evidence="1">
    <location>
        <begin position="27"/>
        <end position="39"/>
    </location>
</feature>
<evidence type="ECO:0000313" key="3">
    <source>
        <dbReference type="EMBL" id="PPQ99923.1"/>
    </source>
</evidence>
<feature type="region of interest" description="Disordered" evidence="1">
    <location>
        <begin position="1"/>
        <end position="51"/>
    </location>
</feature>
<proteinExistence type="predicted"/>
<comment type="caution">
    <text evidence="3">The sequence shown here is derived from an EMBL/GenBank/DDBJ whole genome shotgun (WGS) entry which is preliminary data.</text>
</comment>
<reference evidence="3 4" key="1">
    <citation type="journal article" date="2018" name="Evol. Lett.">
        <title>Horizontal gene cluster transfer increased hallucinogenic mushroom diversity.</title>
        <authorList>
            <person name="Reynolds H.T."/>
            <person name="Vijayakumar V."/>
            <person name="Gluck-Thaler E."/>
            <person name="Korotkin H.B."/>
            <person name="Matheny P.B."/>
            <person name="Slot J.C."/>
        </authorList>
    </citation>
    <scope>NUCLEOTIDE SEQUENCE [LARGE SCALE GENOMIC DNA]</scope>
    <source>
        <strain evidence="3 4">SRW20</strain>
    </source>
</reference>
<keyword evidence="4" id="KW-1185">Reference proteome</keyword>
<feature type="compositionally biased region" description="Polar residues" evidence="1">
    <location>
        <begin position="458"/>
        <end position="468"/>
    </location>
</feature>
<evidence type="ECO:0000256" key="1">
    <source>
        <dbReference type="SAM" id="MobiDB-lite"/>
    </source>
</evidence>